<dbReference type="EMBL" id="MWPV01000004">
    <property type="protein sequence ID" value="OUL57277.1"/>
    <property type="molecule type" value="Genomic_DNA"/>
</dbReference>
<keyword evidence="2" id="KW-1185">Reference proteome</keyword>
<reference evidence="1 2" key="1">
    <citation type="submission" date="2017-02" db="EMBL/GenBank/DDBJ databases">
        <title>Pseudoalteromonas ulvae TC14 Genome.</title>
        <authorList>
            <person name="Molmeret M."/>
        </authorList>
    </citation>
    <scope>NUCLEOTIDE SEQUENCE [LARGE SCALE GENOMIC DNA]</scope>
    <source>
        <strain evidence="1">TC14</strain>
    </source>
</reference>
<accession>A0A244CNS6</accession>
<dbReference type="OrthoDB" id="5917039at2"/>
<gene>
    <name evidence="1" type="ORF">B1199_14010</name>
</gene>
<comment type="caution">
    <text evidence="1">The sequence shown here is derived from an EMBL/GenBank/DDBJ whole genome shotgun (WGS) entry which is preliminary data.</text>
</comment>
<dbReference type="InterPro" id="IPR020979">
    <property type="entry name" value="Uncharacterised_A0KLC6"/>
</dbReference>
<dbReference type="RefSeq" id="WP_086744735.1">
    <property type="nucleotide sequence ID" value="NZ_MWPV01000004.1"/>
</dbReference>
<dbReference type="GO" id="GO:0016853">
    <property type="term" value="F:isomerase activity"/>
    <property type="evidence" value="ECO:0007669"/>
    <property type="project" value="UniProtKB-KW"/>
</dbReference>
<dbReference type="Proteomes" id="UP000194841">
    <property type="component" value="Unassembled WGS sequence"/>
</dbReference>
<keyword evidence="1" id="KW-0413">Isomerase</keyword>
<name>A0A244CNS6_PSEDV</name>
<sequence>MVTNTPGYDELIMYLTQHLSIFEKPGKVAEGAPTVISFIEDDIAERIMTFCQQHKGLTTEQRSLIVREIDGIVYDLQEVLSGVINQPVTVEQKEFIDEFAGLVKNLFDSAFSNAGQ</sequence>
<proteinExistence type="predicted"/>
<dbReference type="AlphaFoldDB" id="A0A244CNS6"/>
<protein>
    <submittedName>
        <fullName evidence="1">Topoisomerase II</fullName>
    </submittedName>
</protein>
<evidence type="ECO:0000313" key="1">
    <source>
        <dbReference type="EMBL" id="OUL57277.1"/>
    </source>
</evidence>
<evidence type="ECO:0000313" key="2">
    <source>
        <dbReference type="Proteomes" id="UP000194841"/>
    </source>
</evidence>
<dbReference type="Pfam" id="PF12290">
    <property type="entry name" value="DUF3802"/>
    <property type="match status" value="1"/>
</dbReference>
<organism evidence="1 2">
    <name type="scientific">Pseudoalteromonas ulvae</name>
    <dbReference type="NCBI Taxonomy" id="107327"/>
    <lineage>
        <taxon>Bacteria</taxon>
        <taxon>Pseudomonadati</taxon>
        <taxon>Pseudomonadota</taxon>
        <taxon>Gammaproteobacteria</taxon>
        <taxon>Alteromonadales</taxon>
        <taxon>Pseudoalteromonadaceae</taxon>
        <taxon>Pseudoalteromonas</taxon>
    </lineage>
</organism>